<evidence type="ECO:0000259" key="2">
    <source>
        <dbReference type="SMART" id="SM00198"/>
    </source>
</evidence>
<evidence type="ECO:0000313" key="4">
    <source>
        <dbReference type="Proteomes" id="UP000218323"/>
    </source>
</evidence>
<keyword evidence="1" id="KW-0732">Signal</keyword>
<dbReference type="GO" id="GO:0008233">
    <property type="term" value="F:peptidase activity"/>
    <property type="evidence" value="ECO:0007669"/>
    <property type="project" value="UniProtKB-KW"/>
</dbReference>
<keyword evidence="4" id="KW-1185">Reference proteome</keyword>
<feature type="domain" description="SCP" evidence="2">
    <location>
        <begin position="50"/>
        <end position="190"/>
    </location>
</feature>
<dbReference type="PANTHER" id="PTHR10334">
    <property type="entry name" value="CYSTEINE-RICH SECRETORY PROTEIN-RELATED"/>
    <property type="match status" value="1"/>
</dbReference>
<dbReference type="PRINTS" id="PR00838">
    <property type="entry name" value="V5ALLERGEN"/>
</dbReference>
<dbReference type="InterPro" id="IPR002413">
    <property type="entry name" value="V5_allergen-like"/>
</dbReference>
<dbReference type="Proteomes" id="UP000218323">
    <property type="component" value="Unassembled WGS sequence"/>
</dbReference>
<sequence>MAAMRPKRHAARLFAFLLPMIAAACTGDAGPPRVVEPRPDAPAPARGESVLRRAMLAGHNASRAAVGVAPLVWDDALERSAAAYAKELARTGRFAHAEQPQGPGREGENLFTGTRGAYGYDEMVALWVAEKSDFVNRPVPESSRSGNWGGVAHYVQIVWRGSGRVGCAVASSRSDDYLVCRYSPAGNVMGERAF</sequence>
<feature type="chain" id="PRO_5012810955" evidence="1">
    <location>
        <begin position="25"/>
        <end position="194"/>
    </location>
</feature>
<dbReference type="PRINTS" id="PR00837">
    <property type="entry name" value="V5TPXLIKE"/>
</dbReference>
<dbReference type="SUPFAM" id="SSF55797">
    <property type="entry name" value="PR-1-like"/>
    <property type="match status" value="1"/>
</dbReference>
<dbReference type="SMART" id="SM00198">
    <property type="entry name" value="SCP"/>
    <property type="match status" value="1"/>
</dbReference>
<dbReference type="Gene3D" id="3.40.33.10">
    <property type="entry name" value="CAP"/>
    <property type="match status" value="1"/>
</dbReference>
<evidence type="ECO:0000256" key="1">
    <source>
        <dbReference type="SAM" id="SignalP"/>
    </source>
</evidence>
<dbReference type="Pfam" id="PF00188">
    <property type="entry name" value="CAP"/>
    <property type="match status" value="1"/>
</dbReference>
<accession>A0A2A4I894</accession>
<name>A0A2A4I894_9SPHN</name>
<proteinExistence type="predicted"/>
<organism evidence="3 4">
    <name type="scientific">Sphingomonas adhaesiva</name>
    <dbReference type="NCBI Taxonomy" id="28212"/>
    <lineage>
        <taxon>Bacteria</taxon>
        <taxon>Pseudomonadati</taxon>
        <taxon>Pseudomonadota</taxon>
        <taxon>Alphaproteobacteria</taxon>
        <taxon>Sphingomonadales</taxon>
        <taxon>Sphingomonadaceae</taxon>
        <taxon>Sphingomonas</taxon>
    </lineage>
</organism>
<dbReference type="InterPro" id="IPR035940">
    <property type="entry name" value="CAP_sf"/>
</dbReference>
<evidence type="ECO:0000313" key="3">
    <source>
        <dbReference type="EMBL" id="PCG14013.1"/>
    </source>
</evidence>
<comment type="caution">
    <text evidence="3">The sequence shown here is derived from an EMBL/GenBank/DDBJ whole genome shotgun (WGS) entry which is preliminary data.</text>
</comment>
<dbReference type="InterPro" id="IPR018244">
    <property type="entry name" value="Allrgn_V5/Tpx1_CS"/>
</dbReference>
<protein>
    <submittedName>
        <fullName evidence="3">Serine protease</fullName>
    </submittedName>
</protein>
<dbReference type="AlphaFoldDB" id="A0A2A4I894"/>
<reference evidence="3 4" key="1">
    <citation type="submission" date="2017-09" db="EMBL/GenBank/DDBJ databases">
        <title>Sphingomonas adhaesiva DSM 7418, whole genome shotgun sequence.</title>
        <authorList>
            <person name="Feng G."/>
            <person name="Zhu H."/>
        </authorList>
    </citation>
    <scope>NUCLEOTIDE SEQUENCE [LARGE SCALE GENOMIC DNA]</scope>
    <source>
        <strain evidence="3 4">DSM 7418</strain>
    </source>
</reference>
<keyword evidence="3" id="KW-0645">Protease</keyword>
<feature type="signal peptide" evidence="1">
    <location>
        <begin position="1"/>
        <end position="24"/>
    </location>
</feature>
<dbReference type="PROSITE" id="PS01010">
    <property type="entry name" value="CRISP_2"/>
    <property type="match status" value="1"/>
</dbReference>
<dbReference type="InterPro" id="IPR014044">
    <property type="entry name" value="CAP_dom"/>
</dbReference>
<dbReference type="InterPro" id="IPR001283">
    <property type="entry name" value="CRISP-related"/>
</dbReference>
<dbReference type="GO" id="GO:0005576">
    <property type="term" value="C:extracellular region"/>
    <property type="evidence" value="ECO:0007669"/>
    <property type="project" value="InterPro"/>
</dbReference>
<dbReference type="GO" id="GO:0006508">
    <property type="term" value="P:proteolysis"/>
    <property type="evidence" value="ECO:0007669"/>
    <property type="project" value="UniProtKB-KW"/>
</dbReference>
<dbReference type="PROSITE" id="PS51257">
    <property type="entry name" value="PROKAR_LIPOPROTEIN"/>
    <property type="match status" value="1"/>
</dbReference>
<dbReference type="EMBL" id="NWVC01000005">
    <property type="protein sequence ID" value="PCG14013.1"/>
    <property type="molecule type" value="Genomic_DNA"/>
</dbReference>
<keyword evidence="3" id="KW-0378">Hydrolase</keyword>
<gene>
    <name evidence="3" type="ORF">COA07_11955</name>
</gene>